<evidence type="ECO:0000313" key="2">
    <source>
        <dbReference type="EMBL" id="KAF6831265.1"/>
    </source>
</evidence>
<comment type="caution">
    <text evidence="2">The sequence shown here is derived from an EMBL/GenBank/DDBJ whole genome shotgun (WGS) entry which is preliminary data.</text>
</comment>
<keyword evidence="3" id="KW-1185">Reference proteome</keyword>
<feature type="compositionally biased region" description="Basic and acidic residues" evidence="1">
    <location>
        <begin position="55"/>
        <end position="76"/>
    </location>
</feature>
<dbReference type="Proteomes" id="UP000654918">
    <property type="component" value="Unassembled WGS sequence"/>
</dbReference>
<reference evidence="2" key="1">
    <citation type="journal article" date="2020" name="Phytopathology">
        <title>Genome Sequence Resources of Colletotrichum truncatum, C. plurivorum, C. musicola, and C. sojae: Four Species Pathogenic to Soybean (Glycine max).</title>
        <authorList>
            <person name="Rogerio F."/>
            <person name="Boufleur T.R."/>
            <person name="Ciampi-Guillardi M."/>
            <person name="Sukno S.A."/>
            <person name="Thon M.R."/>
            <person name="Massola Junior N.S."/>
            <person name="Baroncelli R."/>
        </authorList>
    </citation>
    <scope>NUCLEOTIDE SEQUENCE</scope>
    <source>
        <strain evidence="2">LFN00145</strain>
    </source>
</reference>
<proteinExistence type="predicted"/>
<name>A0A8H6KH68_9PEZI</name>
<accession>A0A8H6KH68</accession>
<evidence type="ECO:0000313" key="3">
    <source>
        <dbReference type="Proteomes" id="UP000654918"/>
    </source>
</evidence>
<dbReference type="EMBL" id="WIGO01000083">
    <property type="protein sequence ID" value="KAF6831265.1"/>
    <property type="molecule type" value="Genomic_DNA"/>
</dbReference>
<feature type="compositionally biased region" description="Basic and acidic residues" evidence="1">
    <location>
        <begin position="33"/>
        <end position="46"/>
    </location>
</feature>
<sequence>MSSRLKKVKSEPFGTYSLYLSCHLPAQVPAAEESVKRIHQDREKQGKQLTGIRPNRPEAQRLDHPRRDDDQHPERDDRNYLRVLLLVEHLARESDAPVDDPDEDVAGHVAAGVALEDGPGHVAEDDLGRRLAARLRPHEAPEPAPELLVVLAGQRSVWRKLCAAVPPRDFSPSMCDQGEHVGQSFLLPVPLRPPHSSSPSIKVFDSVMPRAATQEPEVY</sequence>
<protein>
    <submittedName>
        <fullName evidence="2">Uncharacterized protein</fullName>
    </submittedName>
</protein>
<evidence type="ECO:0000256" key="1">
    <source>
        <dbReference type="SAM" id="MobiDB-lite"/>
    </source>
</evidence>
<feature type="region of interest" description="Disordered" evidence="1">
    <location>
        <begin position="29"/>
        <end position="76"/>
    </location>
</feature>
<organism evidence="2 3">
    <name type="scientific">Colletotrichum plurivorum</name>
    <dbReference type="NCBI Taxonomy" id="2175906"/>
    <lineage>
        <taxon>Eukaryota</taxon>
        <taxon>Fungi</taxon>
        <taxon>Dikarya</taxon>
        <taxon>Ascomycota</taxon>
        <taxon>Pezizomycotina</taxon>
        <taxon>Sordariomycetes</taxon>
        <taxon>Hypocreomycetidae</taxon>
        <taxon>Glomerellales</taxon>
        <taxon>Glomerellaceae</taxon>
        <taxon>Colletotrichum</taxon>
        <taxon>Colletotrichum orchidearum species complex</taxon>
    </lineage>
</organism>
<dbReference type="AlphaFoldDB" id="A0A8H6KH68"/>
<gene>
    <name evidence="2" type="ORF">CPLU01_06822</name>
</gene>